<dbReference type="Gene3D" id="2.170.130.10">
    <property type="entry name" value="TonB-dependent receptor, plug domain"/>
    <property type="match status" value="1"/>
</dbReference>
<dbReference type="Pfam" id="PF00593">
    <property type="entry name" value="TonB_dep_Rec_b-barrel"/>
    <property type="match status" value="1"/>
</dbReference>
<gene>
    <name evidence="14" type="ORF">IF202_09615</name>
</gene>
<comment type="caution">
    <text evidence="14">The sequence shown here is derived from an EMBL/GenBank/DDBJ whole genome shotgun (WGS) entry which is preliminary data.</text>
</comment>
<keyword evidence="14" id="KW-0675">Receptor</keyword>
<evidence type="ECO:0000313" key="14">
    <source>
        <dbReference type="EMBL" id="MBD5771306.1"/>
    </source>
</evidence>
<evidence type="ECO:0000256" key="4">
    <source>
        <dbReference type="ARBA" id="ARBA00022452"/>
    </source>
</evidence>
<keyword evidence="11" id="KW-0732">Signal</keyword>
<evidence type="ECO:0000256" key="6">
    <source>
        <dbReference type="ARBA" id="ARBA00023077"/>
    </source>
</evidence>
<dbReference type="Gene3D" id="2.40.170.20">
    <property type="entry name" value="TonB-dependent receptor, beta-barrel domain"/>
    <property type="match status" value="1"/>
</dbReference>
<dbReference type="InterPro" id="IPR036942">
    <property type="entry name" value="Beta-barrel_TonB_sf"/>
</dbReference>
<keyword evidence="3 9" id="KW-0813">Transport</keyword>
<dbReference type="Proteomes" id="UP000604161">
    <property type="component" value="Unassembled WGS sequence"/>
</dbReference>
<keyword evidence="8 9" id="KW-0998">Cell outer membrane</keyword>
<dbReference type="PANTHER" id="PTHR30069">
    <property type="entry name" value="TONB-DEPENDENT OUTER MEMBRANE RECEPTOR"/>
    <property type="match status" value="1"/>
</dbReference>
<reference evidence="14 15" key="1">
    <citation type="submission" date="2020-09" db="EMBL/GenBank/DDBJ databases">
        <title>Marinomonas sp. nov., isolated from the cysticercosis algae of Qingdao, China.</title>
        <authorList>
            <person name="Sun X."/>
        </authorList>
    </citation>
    <scope>NUCLEOTIDE SEQUENCE [LARGE SCALE GENOMIC DNA]</scope>
    <source>
        <strain evidence="14 15">SM2066</strain>
    </source>
</reference>
<evidence type="ECO:0000256" key="11">
    <source>
        <dbReference type="SAM" id="SignalP"/>
    </source>
</evidence>
<evidence type="ECO:0000256" key="2">
    <source>
        <dbReference type="ARBA" id="ARBA00009810"/>
    </source>
</evidence>
<dbReference type="InterPro" id="IPR000531">
    <property type="entry name" value="Beta-barrel_TonB"/>
</dbReference>
<evidence type="ECO:0000259" key="12">
    <source>
        <dbReference type="Pfam" id="PF00593"/>
    </source>
</evidence>
<comment type="similarity">
    <text evidence="2 9 10">Belongs to the TonB-dependent receptor family.</text>
</comment>
<dbReference type="SUPFAM" id="SSF56935">
    <property type="entry name" value="Porins"/>
    <property type="match status" value="1"/>
</dbReference>
<feature type="signal peptide" evidence="11">
    <location>
        <begin position="1"/>
        <end position="27"/>
    </location>
</feature>
<proteinExistence type="inferred from homology"/>
<dbReference type="EMBL" id="JACYFC010000003">
    <property type="protein sequence ID" value="MBD5771306.1"/>
    <property type="molecule type" value="Genomic_DNA"/>
</dbReference>
<organism evidence="14 15">
    <name type="scientific">Marinomonas colpomeniae</name>
    <dbReference type="NCBI Taxonomy" id="2774408"/>
    <lineage>
        <taxon>Bacteria</taxon>
        <taxon>Pseudomonadati</taxon>
        <taxon>Pseudomonadota</taxon>
        <taxon>Gammaproteobacteria</taxon>
        <taxon>Oceanospirillales</taxon>
        <taxon>Oceanospirillaceae</taxon>
        <taxon>Marinomonas</taxon>
    </lineage>
</organism>
<evidence type="ECO:0000256" key="9">
    <source>
        <dbReference type="PROSITE-ProRule" id="PRU01360"/>
    </source>
</evidence>
<dbReference type="PANTHER" id="PTHR30069:SF41">
    <property type="entry name" value="HEME_HEMOPEXIN UTILIZATION PROTEIN C"/>
    <property type="match status" value="1"/>
</dbReference>
<name>A0ABR8NZ36_9GAMM</name>
<evidence type="ECO:0000256" key="5">
    <source>
        <dbReference type="ARBA" id="ARBA00022692"/>
    </source>
</evidence>
<comment type="subcellular location">
    <subcellularLocation>
        <location evidence="1 9">Cell outer membrane</location>
        <topology evidence="1 9">Multi-pass membrane protein</topology>
    </subcellularLocation>
</comment>
<keyword evidence="7 9" id="KW-0472">Membrane</keyword>
<keyword evidence="15" id="KW-1185">Reference proteome</keyword>
<evidence type="ECO:0000256" key="10">
    <source>
        <dbReference type="RuleBase" id="RU003357"/>
    </source>
</evidence>
<keyword evidence="4 9" id="KW-1134">Transmembrane beta strand</keyword>
<dbReference type="InterPro" id="IPR039426">
    <property type="entry name" value="TonB-dep_rcpt-like"/>
</dbReference>
<evidence type="ECO:0000259" key="13">
    <source>
        <dbReference type="Pfam" id="PF07715"/>
    </source>
</evidence>
<evidence type="ECO:0000313" key="15">
    <source>
        <dbReference type="Proteomes" id="UP000604161"/>
    </source>
</evidence>
<evidence type="ECO:0000256" key="8">
    <source>
        <dbReference type="ARBA" id="ARBA00023237"/>
    </source>
</evidence>
<feature type="chain" id="PRO_5046657779" evidence="11">
    <location>
        <begin position="28"/>
        <end position="655"/>
    </location>
</feature>
<dbReference type="Pfam" id="PF07715">
    <property type="entry name" value="Plug"/>
    <property type="match status" value="1"/>
</dbReference>
<feature type="domain" description="TonB-dependent receptor plug" evidence="13">
    <location>
        <begin position="49"/>
        <end position="144"/>
    </location>
</feature>
<protein>
    <submittedName>
        <fullName evidence="14">TonB-dependent receptor</fullName>
    </submittedName>
</protein>
<evidence type="ECO:0000256" key="7">
    <source>
        <dbReference type="ARBA" id="ARBA00023136"/>
    </source>
</evidence>
<dbReference type="RefSeq" id="WP_191594699.1">
    <property type="nucleotide sequence ID" value="NZ_JACYFC010000003.1"/>
</dbReference>
<dbReference type="InterPro" id="IPR012910">
    <property type="entry name" value="Plug_dom"/>
</dbReference>
<keyword evidence="5 9" id="KW-0812">Transmembrane</keyword>
<dbReference type="PROSITE" id="PS52016">
    <property type="entry name" value="TONB_DEPENDENT_REC_3"/>
    <property type="match status" value="1"/>
</dbReference>
<accession>A0ABR8NZ36</accession>
<evidence type="ECO:0000256" key="1">
    <source>
        <dbReference type="ARBA" id="ARBA00004571"/>
    </source>
</evidence>
<keyword evidence="6 10" id="KW-0798">TonB box</keyword>
<sequence>MLSYRLFSKSILAIAISQTVLSGVAIAEDTTVLIDEIKIEGRAITELDQAVSDTEISQSQATTLSELFKNKSEVSAGGPVKMGQKIYVRNIGEDSLNITVDGAEQAGAIFHHAGRLSVEPELLKRVEIEAGAANATAGPGALGGSVRFITKDASDLLKDNQNIGALLKSTYSTNGNSLKNSATIYGRTSSGNTQAMLSIISGQHDNYEDGNSDEIGGSESEEELGFLKVKTHLTDEQTLSISHENLTEEGDVNYKPEWATHSTKNVTEPTTADRETTTLNYDFTNRDNDLIDTSITVYRTKNQQEREYSGTSYSGYFETLGLTLENTSLISSHQLTYGLNYRDDTSYYINSDLSETGNVAGLYIQDTIDLSDKLILSTGLRYDQYELTDVNGQELSDGGLSPNIGTTYHINDTLNVTANYAQALRGAEAKDAFKLDSSSNSSDLTAETSENIELGINYNTNRLEVGFGVYQSTINDVIGLTLPWGKVYTNLEDPIETNGYYLDVTYRLNSLIAGLHFHSADTVSGDDIVTRYVYGSTANSIGDTLALSLDYEFNKKFKVGWSAEMVKGIHDIDLDVGGTELNIDKPGYTTHDIYAQWVPLKDDSLTLTLTVNNLFDKEYLSHASVADYTDHTGYEAIIGSYEAGRDIRLSAAYKF</sequence>
<evidence type="ECO:0000256" key="3">
    <source>
        <dbReference type="ARBA" id="ARBA00022448"/>
    </source>
</evidence>
<dbReference type="InterPro" id="IPR037066">
    <property type="entry name" value="Plug_dom_sf"/>
</dbReference>
<feature type="domain" description="TonB-dependent receptor-like beta-barrel" evidence="12">
    <location>
        <begin position="265"/>
        <end position="614"/>
    </location>
</feature>